<evidence type="ECO:0000313" key="12">
    <source>
        <dbReference type="EMBL" id="KAK5080672.1"/>
    </source>
</evidence>
<evidence type="ECO:0000256" key="8">
    <source>
        <dbReference type="ARBA" id="ARBA00023136"/>
    </source>
</evidence>
<evidence type="ECO:0000256" key="9">
    <source>
        <dbReference type="HAMAP-Rule" id="MF_03104"/>
    </source>
</evidence>
<name>A0AAN7QPM5_9EURO</name>
<dbReference type="GO" id="GO:0005789">
    <property type="term" value="C:endoplasmic reticulum membrane"/>
    <property type="evidence" value="ECO:0007669"/>
    <property type="project" value="UniProtKB-SubCell"/>
</dbReference>
<dbReference type="HAMAP" id="MF_03104">
    <property type="entry name" value="Mdm12"/>
    <property type="match status" value="1"/>
</dbReference>
<dbReference type="AlphaFoldDB" id="A0AAN7QPM5"/>
<keyword evidence="7 9" id="KW-0496">Mitochondrion</keyword>
<keyword evidence="6" id="KW-0446">Lipid-binding</keyword>
<dbReference type="GO" id="GO:1990456">
    <property type="term" value="P:mitochondrion-endoplasmic reticulum membrane tethering"/>
    <property type="evidence" value="ECO:0007669"/>
    <property type="project" value="TreeGrafter"/>
</dbReference>
<evidence type="ECO:0000256" key="4">
    <source>
        <dbReference type="ARBA" id="ARBA00022824"/>
    </source>
</evidence>
<evidence type="ECO:0000259" key="11">
    <source>
        <dbReference type="PROSITE" id="PS51847"/>
    </source>
</evidence>
<evidence type="ECO:0000256" key="2">
    <source>
        <dbReference type="ARBA" id="ARBA00022448"/>
    </source>
</evidence>
<gene>
    <name evidence="12" type="primary">MDM12_2</name>
    <name evidence="9" type="synonym">MDM12</name>
    <name evidence="12" type="ORF">LTR05_008376</name>
</gene>
<evidence type="ECO:0000256" key="1">
    <source>
        <dbReference type="ARBA" id="ARBA00004370"/>
    </source>
</evidence>
<dbReference type="GO" id="GO:0032865">
    <property type="term" value="C:ERMES complex"/>
    <property type="evidence" value="ECO:0007669"/>
    <property type="project" value="UniProtKB-UniRule"/>
</dbReference>
<accession>A0AAN7QPM5</accession>
<dbReference type="GO" id="GO:0045040">
    <property type="term" value="P:protein insertion into mitochondrial outer membrane"/>
    <property type="evidence" value="ECO:0007669"/>
    <property type="project" value="UniProtKB-UniRule"/>
</dbReference>
<dbReference type="PANTHER" id="PTHR28204:SF1">
    <property type="entry name" value="MITOCHONDRIAL DISTRIBUTION AND MORPHOLOGY PROTEIN 12"/>
    <property type="match status" value="1"/>
</dbReference>
<evidence type="ECO:0000256" key="5">
    <source>
        <dbReference type="ARBA" id="ARBA00023055"/>
    </source>
</evidence>
<dbReference type="InterPro" id="IPR031468">
    <property type="entry name" value="SMP_LBD"/>
</dbReference>
<dbReference type="Pfam" id="PF26544">
    <property type="entry name" value="Mdm12"/>
    <property type="match status" value="2"/>
</dbReference>
<dbReference type="GO" id="GO:0008289">
    <property type="term" value="F:lipid binding"/>
    <property type="evidence" value="ECO:0007669"/>
    <property type="project" value="UniProtKB-KW"/>
</dbReference>
<reference evidence="12 13" key="1">
    <citation type="submission" date="2023-08" db="EMBL/GenBank/DDBJ databases">
        <title>Black Yeasts Isolated from many extreme environments.</title>
        <authorList>
            <person name="Coleine C."/>
            <person name="Stajich J.E."/>
            <person name="Selbmann L."/>
        </authorList>
    </citation>
    <scope>NUCLEOTIDE SEQUENCE [LARGE SCALE GENOMIC DNA]</scope>
    <source>
        <strain evidence="12 13">CCFEE 5910</strain>
    </source>
</reference>
<evidence type="ECO:0000313" key="13">
    <source>
        <dbReference type="Proteomes" id="UP001309876"/>
    </source>
</evidence>
<evidence type="ECO:0000256" key="7">
    <source>
        <dbReference type="ARBA" id="ARBA00023128"/>
    </source>
</evidence>
<keyword evidence="8 9" id="KW-0472">Membrane</keyword>
<keyword evidence="2" id="KW-0813">Transport</keyword>
<sequence length="441" mass="47742">MSVDIAWDQVTSGSDGEALAETIRSFIHAKFQQIALPRFISAVHVHSFEFGSVSPEIEIKDICDPLPDFYEEDEGEEDEELEQSEKSPIELVARNSSRAAADYGPTTTSSLNSTELHNRVAALHLQGGTSHASAPLSTLGSAASILRDQTCIPNDSHPGSFARSGTPGIPGGTSNMGYFHLPVGGLSGVQTPLAAVAGGPFATHAWLRDQQAQHASLLESRQGNLEFNAHQDKSSNRPRTAGSVSSPELGSPLYPSSPVRRPVGYLPTEKVSDDVSSDLLAEATPPSAEVGSPTDLQVVAHVVYSGDVRMTLTAEIMLDYPMPSFVKIPLKLSITGVSFDGVAILAYIRNKMHFCFLDPEDAETLVGSTFDNETVPQKPTGRKSTIKSLLREMQVETEIGRQENGKQVLKNVGKVEAFVLEQVRTIFEEEFVFPSFWTFLV</sequence>
<evidence type="ECO:0000256" key="10">
    <source>
        <dbReference type="SAM" id="MobiDB-lite"/>
    </source>
</evidence>
<comment type="caution">
    <text evidence="12">The sequence shown here is derived from an EMBL/GenBank/DDBJ whole genome shotgun (WGS) entry which is preliminary data.</text>
</comment>
<keyword evidence="13" id="KW-1185">Reference proteome</keyword>
<dbReference type="CDD" id="cd21672">
    <property type="entry name" value="SMP_Mdm12"/>
    <property type="match status" value="1"/>
</dbReference>
<evidence type="ECO:0000256" key="3">
    <source>
        <dbReference type="ARBA" id="ARBA00022787"/>
    </source>
</evidence>
<dbReference type="GO" id="GO:0015914">
    <property type="term" value="P:phospholipid transport"/>
    <property type="evidence" value="ECO:0007669"/>
    <property type="project" value="TreeGrafter"/>
</dbReference>
<dbReference type="Proteomes" id="UP001309876">
    <property type="component" value="Unassembled WGS sequence"/>
</dbReference>
<dbReference type="RefSeq" id="XP_064750817.1">
    <property type="nucleotide sequence ID" value="XM_064902678.1"/>
</dbReference>
<feature type="region of interest" description="Disordered" evidence="10">
    <location>
        <begin position="228"/>
        <end position="260"/>
    </location>
</feature>
<keyword evidence="4 9" id="KW-0256">Endoplasmic reticulum</keyword>
<organism evidence="12 13">
    <name type="scientific">Lithohypha guttulata</name>
    <dbReference type="NCBI Taxonomy" id="1690604"/>
    <lineage>
        <taxon>Eukaryota</taxon>
        <taxon>Fungi</taxon>
        <taxon>Dikarya</taxon>
        <taxon>Ascomycota</taxon>
        <taxon>Pezizomycotina</taxon>
        <taxon>Eurotiomycetes</taxon>
        <taxon>Chaetothyriomycetidae</taxon>
        <taxon>Chaetothyriales</taxon>
        <taxon>Trichomeriaceae</taxon>
        <taxon>Lithohypha</taxon>
    </lineage>
</organism>
<dbReference type="PANTHER" id="PTHR28204">
    <property type="entry name" value="MITOCHONDRIAL DISTRIBUTION AND MORPHOLOGY PROTEIN 12"/>
    <property type="match status" value="1"/>
</dbReference>
<dbReference type="GeneID" id="90028025"/>
<evidence type="ECO:0000256" key="6">
    <source>
        <dbReference type="ARBA" id="ARBA00023121"/>
    </source>
</evidence>
<feature type="domain" description="SMP-LTD" evidence="11">
    <location>
        <begin position="1"/>
        <end position="441"/>
    </location>
</feature>
<comment type="function">
    <text evidence="9">Component of the ERMES/MDM complex, which serves as a molecular tether to connect the endoplasmic reticulum (ER) and mitochondria. Components of this complex are involved in the control of mitochondrial shape and protein biogenesis, and function in nonvesicular lipid trafficking between the ER and mitochondria. MDM12 is required for the interaction of the ER-resident membrane protein MMM1 and the outer mitochondrial membrane-resident beta-barrel protein MDM10. The MDM12-MMM1 subcomplex functions in the major beta-barrel assembly pathway that is responsible for biogenesis of all mitochondrial outer membrane beta-barrel proteins, and acts in a late step after the SAM complex. The MDM10-MDM12-MMM1 subcomplex further acts in the TOM40-specific pathway after the action of the MDM12-MMM1 complex. Essential for establishing and maintaining the structure of mitochondria and maintenance of mtDNA nucleoids.</text>
</comment>
<keyword evidence="3 9" id="KW-1000">Mitochondrion outer membrane</keyword>
<dbReference type="InterPro" id="IPR027532">
    <property type="entry name" value="Mdm12"/>
</dbReference>
<comment type="subcellular location">
    <subcellularLocation>
        <location evidence="1">Membrane</location>
    </subcellularLocation>
    <subcellularLocation>
        <location evidence="9">Mitochondrion outer membrane</location>
        <topology evidence="9">Peripheral membrane protein</topology>
        <orientation evidence="9">Cytoplasmic side</orientation>
    </subcellularLocation>
    <subcellularLocation>
        <location evidence="9">Endoplasmic reticulum membrane</location>
        <topology evidence="9">Peripheral membrane protein</topology>
        <orientation evidence="9">Cytoplasmic side</orientation>
    </subcellularLocation>
    <text evidence="9">The ERMES/MDM complex localizes to a few discrete foci (around 10 per single cell), that represent mitochondria-endoplasmic reticulum junctions. These foci are often found next to mtDNA nucleoids.</text>
</comment>
<dbReference type="EMBL" id="JAVRRJ010000012">
    <property type="protein sequence ID" value="KAK5080672.1"/>
    <property type="molecule type" value="Genomic_DNA"/>
</dbReference>
<comment type="subunit">
    <text evidence="9">Component of the ER-mitochondria encounter structure (ERMES) or MDM complex, composed of MMM1, MDM10, MDM12 and MDM34. A MMM1 homodimer associates with one molecule of MDM12 on each side in a pairwise head-to-tail manner, and the SMP-LTD domains of MMM1 and MDM12 generate a continuous hydrophobic tunnel for phospholipid trafficking.</text>
</comment>
<protein>
    <recommendedName>
        <fullName evidence="9">Mitochondrial distribution and morphology protein 12</fullName>
    </recommendedName>
    <alternativeName>
        <fullName evidence="9">Mitochondrial inheritance component MDM12</fullName>
    </alternativeName>
</protein>
<dbReference type="PROSITE" id="PS51847">
    <property type="entry name" value="SMP"/>
    <property type="match status" value="1"/>
</dbReference>
<proteinExistence type="inferred from homology"/>
<comment type="similarity">
    <text evidence="9">Belongs to the MDM12 family.</text>
</comment>
<keyword evidence="5" id="KW-0445">Lipid transport</keyword>